<dbReference type="EMBL" id="EQ962661">
    <property type="protein sequence ID" value="EED11732.1"/>
    <property type="molecule type" value="Genomic_DNA"/>
</dbReference>
<dbReference type="AlphaFoldDB" id="B8MUW4"/>
<dbReference type="RefSeq" id="XP_002488488.1">
    <property type="nucleotide sequence ID" value="XM_002488443.1"/>
</dbReference>
<name>B8MUW4_TALSN</name>
<dbReference type="OrthoDB" id="5366256at2759"/>
<evidence type="ECO:0008006" key="4">
    <source>
        <dbReference type="Google" id="ProtNLM"/>
    </source>
</evidence>
<dbReference type="InParanoid" id="B8MUW4"/>
<proteinExistence type="predicted"/>
<evidence type="ECO:0000313" key="3">
    <source>
        <dbReference type="Proteomes" id="UP000001745"/>
    </source>
</evidence>
<dbReference type="GeneID" id="8107143"/>
<dbReference type="Proteomes" id="UP000001745">
    <property type="component" value="Unassembled WGS sequence"/>
</dbReference>
<dbReference type="HOGENOM" id="CLU_742223_0_0_1"/>
<dbReference type="Gene3D" id="3.30.160.60">
    <property type="entry name" value="Classic Zinc Finger"/>
    <property type="match status" value="1"/>
</dbReference>
<organism evidence="2 3">
    <name type="scientific">Talaromyces stipitatus (strain ATCC 10500 / CBS 375.48 / QM 6759 / NRRL 1006)</name>
    <name type="common">Penicillium stipitatum</name>
    <dbReference type="NCBI Taxonomy" id="441959"/>
    <lineage>
        <taxon>Eukaryota</taxon>
        <taxon>Fungi</taxon>
        <taxon>Dikarya</taxon>
        <taxon>Ascomycota</taxon>
        <taxon>Pezizomycotina</taxon>
        <taxon>Eurotiomycetes</taxon>
        <taxon>Eurotiomycetidae</taxon>
        <taxon>Eurotiales</taxon>
        <taxon>Trichocomaceae</taxon>
        <taxon>Talaromyces</taxon>
        <taxon>Talaromyces sect. Talaromyces</taxon>
    </lineage>
</organism>
<dbReference type="VEuPathDB" id="FungiDB:TSTA_109110"/>
<feature type="compositionally biased region" description="Polar residues" evidence="1">
    <location>
        <begin position="98"/>
        <end position="110"/>
    </location>
</feature>
<accession>B8MUW4</accession>
<evidence type="ECO:0000313" key="2">
    <source>
        <dbReference type="EMBL" id="EED11732.1"/>
    </source>
</evidence>
<sequence>MAYNLDLSSTASNAPSQADNAKTFPFQEAQRRYLRYGSSISKGWHRQRLQKSLLPRIGNASLSYSIEVRQRMQALPSQAFDPKSHANPAEPNIEGQYELNSTSGTSERQSQVRVLELPSKAQCWDHGCNGREFSTFSNFMRHQREKSGAATKWECPHCGAVFTRSTARNTHIAQVKYDQARYKSLITSGNWYCGIESRKDTSQVRWLRYIWETRSHRKPARGCVKPSGNARILNVPSSHLGPRPVYSVTAVKSTGLHQIGCDVSILNVPSTHLRPIALYYATIVKPTGLMATQAFCVYLSNVVELLLGGLFRANGIVTITCEELIIMLAVMMTSRNRKFLMLVKIAALAVGSEDSIESFLPNNGGRFSLLEGW</sequence>
<evidence type="ECO:0000256" key="1">
    <source>
        <dbReference type="SAM" id="MobiDB-lite"/>
    </source>
</evidence>
<feature type="region of interest" description="Disordered" evidence="1">
    <location>
        <begin position="78"/>
        <end position="110"/>
    </location>
</feature>
<reference evidence="3" key="1">
    <citation type="journal article" date="2015" name="Genome Announc.">
        <title>Genome sequence of the AIDS-associated pathogen Penicillium marneffei (ATCC18224) and its near taxonomic relative Talaromyces stipitatus (ATCC10500).</title>
        <authorList>
            <person name="Nierman W.C."/>
            <person name="Fedorova-Abrams N.D."/>
            <person name="Andrianopoulos A."/>
        </authorList>
    </citation>
    <scope>NUCLEOTIDE SEQUENCE [LARGE SCALE GENOMIC DNA]</scope>
    <source>
        <strain evidence="3">ATCC 10500 / CBS 375.48 / QM 6759 / NRRL 1006</strain>
    </source>
</reference>
<feature type="compositionally biased region" description="Polar residues" evidence="1">
    <location>
        <begin position="1"/>
        <end position="20"/>
    </location>
</feature>
<keyword evidence="3" id="KW-1185">Reference proteome</keyword>
<protein>
    <recommendedName>
        <fullName evidence="4">C2H2-type domain-containing protein</fullName>
    </recommendedName>
</protein>
<gene>
    <name evidence="2" type="ORF">TSTA_109110</name>
</gene>
<feature type="region of interest" description="Disordered" evidence="1">
    <location>
        <begin position="1"/>
        <end position="24"/>
    </location>
</feature>